<comment type="caution">
    <text evidence="4">The sequence shown here is derived from an EMBL/GenBank/DDBJ whole genome shotgun (WGS) entry which is preliminary data.</text>
</comment>
<dbReference type="InterPro" id="IPR036249">
    <property type="entry name" value="Thioredoxin-like_sf"/>
</dbReference>
<protein>
    <recommendedName>
        <fullName evidence="1">2-hydroxychromene-2-carboxylate isomerase</fullName>
        <ecNumber evidence="1">5.99.1.4</ecNumber>
    </recommendedName>
</protein>
<accession>A0A839INE1</accession>
<evidence type="ECO:0000313" key="4">
    <source>
        <dbReference type="EMBL" id="MBB1486032.1"/>
    </source>
</evidence>
<feature type="active site" description="Nucleophile" evidence="2">
    <location>
        <position position="13"/>
    </location>
</feature>
<dbReference type="GO" id="GO:1901170">
    <property type="term" value="P:naphthalene catabolic process"/>
    <property type="evidence" value="ECO:0007669"/>
    <property type="project" value="InterPro"/>
</dbReference>
<dbReference type="InterPro" id="IPR001853">
    <property type="entry name" value="DSBA-like_thioredoxin_dom"/>
</dbReference>
<dbReference type="Pfam" id="PF01323">
    <property type="entry name" value="DSBA"/>
    <property type="match status" value="1"/>
</dbReference>
<gene>
    <name evidence="4" type="ORF">H4O21_05375</name>
</gene>
<dbReference type="PIRSF" id="PIRSF006386">
    <property type="entry name" value="HCCAis_GSTk"/>
    <property type="match status" value="1"/>
</dbReference>
<feature type="domain" description="DSBA-like thioredoxin" evidence="3">
    <location>
        <begin position="5"/>
        <end position="193"/>
    </location>
</feature>
<dbReference type="Proteomes" id="UP000565262">
    <property type="component" value="Unassembled WGS sequence"/>
</dbReference>
<dbReference type="InterPro" id="IPR044087">
    <property type="entry name" value="NahD-like"/>
</dbReference>
<reference evidence="4 5" key="1">
    <citation type="submission" date="2020-08" db="EMBL/GenBank/DDBJ databases">
        <title>Oceanospirillum sp. nov. isolated from marine sediment.</title>
        <authorList>
            <person name="Ji X."/>
        </authorList>
    </citation>
    <scope>NUCLEOTIDE SEQUENCE [LARGE SCALE GENOMIC DNA]</scope>
    <source>
        <strain evidence="4 5">D5</strain>
    </source>
</reference>
<comment type="catalytic activity">
    <reaction evidence="1">
        <text>2-hydroxychromene-2-carboxylate = (3E)-4-(2-hydroxyphenyl)-2-oxobut-3-enoate</text>
        <dbReference type="Rhea" id="RHEA:27401"/>
        <dbReference type="ChEBI" id="CHEBI:59350"/>
        <dbReference type="ChEBI" id="CHEBI:59353"/>
        <dbReference type="EC" id="5.99.1.4"/>
    </reaction>
</comment>
<evidence type="ECO:0000256" key="2">
    <source>
        <dbReference type="PIRSR" id="PIRSR006386-1"/>
    </source>
</evidence>
<comment type="similarity">
    <text evidence="1">Belongs to the GST superfamily. NadH family.</text>
</comment>
<keyword evidence="5" id="KW-1185">Reference proteome</keyword>
<organism evidence="4 5">
    <name type="scientific">Oceanospirillum sediminis</name>
    <dbReference type="NCBI Taxonomy" id="2760088"/>
    <lineage>
        <taxon>Bacteria</taxon>
        <taxon>Pseudomonadati</taxon>
        <taxon>Pseudomonadota</taxon>
        <taxon>Gammaproteobacteria</taxon>
        <taxon>Oceanospirillales</taxon>
        <taxon>Oceanospirillaceae</taxon>
        <taxon>Oceanospirillum</taxon>
    </lineage>
</organism>
<dbReference type="GO" id="GO:0004602">
    <property type="term" value="F:glutathione peroxidase activity"/>
    <property type="evidence" value="ECO:0007669"/>
    <property type="project" value="TreeGrafter"/>
</dbReference>
<dbReference type="RefSeq" id="WP_182807822.1">
    <property type="nucleotide sequence ID" value="NZ_JACJFM010000005.1"/>
</dbReference>
<dbReference type="GO" id="GO:0018845">
    <property type="term" value="F:2-hydroxychromene-2-carboxylate isomerase activity"/>
    <property type="evidence" value="ECO:0007669"/>
    <property type="project" value="UniProtKB-UniRule"/>
</dbReference>
<dbReference type="AlphaFoldDB" id="A0A839INE1"/>
<dbReference type="PANTHER" id="PTHR42943">
    <property type="entry name" value="GLUTATHIONE S-TRANSFERASE KAPPA"/>
    <property type="match status" value="1"/>
</dbReference>
<dbReference type="GO" id="GO:0006749">
    <property type="term" value="P:glutathione metabolic process"/>
    <property type="evidence" value="ECO:0007669"/>
    <property type="project" value="TreeGrafter"/>
</dbReference>
<keyword evidence="1 4" id="KW-0413">Isomerase</keyword>
<dbReference type="CDD" id="cd03022">
    <property type="entry name" value="DsbA_HCCA_Iso"/>
    <property type="match status" value="1"/>
</dbReference>
<dbReference type="EC" id="5.99.1.4" evidence="1"/>
<proteinExistence type="inferred from homology"/>
<dbReference type="Gene3D" id="3.40.30.10">
    <property type="entry name" value="Glutaredoxin"/>
    <property type="match status" value="1"/>
</dbReference>
<dbReference type="InterPro" id="IPR014440">
    <property type="entry name" value="HCCAis_GSTk"/>
</dbReference>
<dbReference type="EMBL" id="JACJFM010000005">
    <property type="protein sequence ID" value="MBB1486032.1"/>
    <property type="molecule type" value="Genomic_DNA"/>
</dbReference>
<dbReference type="SUPFAM" id="SSF52833">
    <property type="entry name" value="Thioredoxin-like"/>
    <property type="match status" value="1"/>
</dbReference>
<evidence type="ECO:0000313" key="5">
    <source>
        <dbReference type="Proteomes" id="UP000565262"/>
    </source>
</evidence>
<evidence type="ECO:0000259" key="3">
    <source>
        <dbReference type="Pfam" id="PF01323"/>
    </source>
</evidence>
<name>A0A839INE1_9GAMM</name>
<sequence length="194" mass="21665">MSKSVDFYYDYISPASYLAWTQLEAICEKTGASIHYHPVLLGGLFKNNGNTSPATIPAKWQWMQKDFARHAEYYGVPYQMNPHFIFSTVTAMRGAIWAASNGKLEEYNKAMFTAAWAEGKDLSSPETLVDVLQQADLPCEEIMAAVSQPEIKQALIQATEAATARGVFGAPTFFVEDEIYFGQDRLGWVERALS</sequence>
<evidence type="ECO:0000256" key="1">
    <source>
        <dbReference type="PIRNR" id="PIRNR006386"/>
    </source>
</evidence>
<dbReference type="PANTHER" id="PTHR42943:SF2">
    <property type="entry name" value="GLUTATHIONE S-TRANSFERASE KAPPA 1"/>
    <property type="match status" value="1"/>
</dbReference>
<dbReference type="GO" id="GO:0004364">
    <property type="term" value="F:glutathione transferase activity"/>
    <property type="evidence" value="ECO:0007669"/>
    <property type="project" value="TreeGrafter"/>
</dbReference>
<dbReference type="InterPro" id="IPR051924">
    <property type="entry name" value="GST_Kappa/NadH"/>
</dbReference>